<keyword evidence="3" id="KW-1185">Reference proteome</keyword>
<feature type="region of interest" description="Disordered" evidence="1">
    <location>
        <begin position="17"/>
        <end position="44"/>
    </location>
</feature>
<reference evidence="2 3" key="1">
    <citation type="submission" date="2019-05" db="EMBL/GenBank/DDBJ databases">
        <title>Marivita sp. nov. isolated from sea sediment.</title>
        <authorList>
            <person name="Kim W."/>
        </authorList>
    </citation>
    <scope>NUCLEOTIDE SEQUENCE [LARGE SCALE GENOMIC DNA]</scope>
    <source>
        <strain evidence="2 3">CAU 1492</strain>
    </source>
</reference>
<evidence type="ECO:0000313" key="3">
    <source>
        <dbReference type="Proteomes" id="UP001191082"/>
    </source>
</evidence>
<comment type="caution">
    <text evidence="2">The sequence shown here is derived from an EMBL/GenBank/DDBJ whole genome shotgun (WGS) entry which is preliminary data.</text>
</comment>
<evidence type="ECO:0000313" key="2">
    <source>
        <dbReference type="EMBL" id="TMV10536.1"/>
    </source>
</evidence>
<proteinExistence type="predicted"/>
<accession>A0ABY2X507</accession>
<protein>
    <submittedName>
        <fullName evidence="2">Uncharacterized protein</fullName>
    </submittedName>
</protein>
<gene>
    <name evidence="2" type="ORF">FGK64_17290</name>
</gene>
<evidence type="ECO:0000256" key="1">
    <source>
        <dbReference type="SAM" id="MobiDB-lite"/>
    </source>
</evidence>
<organism evidence="2 3">
    <name type="scientific">Arenibacterium halophilum</name>
    <dbReference type="NCBI Taxonomy" id="2583821"/>
    <lineage>
        <taxon>Bacteria</taxon>
        <taxon>Pseudomonadati</taxon>
        <taxon>Pseudomonadota</taxon>
        <taxon>Alphaproteobacteria</taxon>
        <taxon>Rhodobacterales</taxon>
        <taxon>Paracoccaceae</taxon>
        <taxon>Arenibacterium</taxon>
    </lineage>
</organism>
<dbReference type="Proteomes" id="UP001191082">
    <property type="component" value="Unassembled WGS sequence"/>
</dbReference>
<sequence length="66" mass="6762">MEPVIPPEGQVIDAYELGTGTPEETAAPDDTGTPVEAPTTPLDEALTPSEVATTLLDPLTEAEADA</sequence>
<name>A0ABY2X507_9RHOB</name>
<dbReference type="EMBL" id="VCPC01000004">
    <property type="protein sequence ID" value="TMV10536.1"/>
    <property type="molecule type" value="Genomic_DNA"/>
</dbReference>